<sequence length="73" mass="8495">MFLKVTNTRWPRSIRCVISCNGLQSEAWGSWLLLIERWCIVFLAVRFVKVPGKVSFHISTQGVLWCSKEGRIR</sequence>
<evidence type="ECO:0000313" key="2">
    <source>
        <dbReference type="Proteomes" id="UP000192140"/>
    </source>
</evidence>
<dbReference type="AlphaFoldDB" id="A0A1S7TVA8"/>
<protein>
    <submittedName>
        <fullName evidence="1">Uncharacterized protein</fullName>
    </submittedName>
</protein>
<dbReference type="Proteomes" id="UP000192140">
    <property type="component" value="Unassembled WGS sequence"/>
</dbReference>
<proteinExistence type="predicted"/>
<gene>
    <name evidence="1" type="ORF">AGR7A_Lc120011</name>
</gene>
<dbReference type="EMBL" id="FCNP01000033">
    <property type="protein sequence ID" value="CVI58237.1"/>
    <property type="molecule type" value="Genomic_DNA"/>
</dbReference>
<name>A0A1S7TVA8_9HYPH</name>
<accession>A0A1S7TVA8</accession>
<reference evidence="1" key="1">
    <citation type="submission" date="2016-01" db="EMBL/GenBank/DDBJ databases">
        <authorList>
            <person name="Regsiter A."/>
            <person name="william w."/>
        </authorList>
    </citation>
    <scope>NUCLEOTIDE SEQUENCE</scope>
    <source>
        <strain evidence="1">NCPPB 1641</strain>
    </source>
</reference>
<evidence type="ECO:0000313" key="1">
    <source>
        <dbReference type="EMBL" id="CVI58237.1"/>
    </source>
</evidence>
<organism evidence="1 2">
    <name type="scientific">Agrobacterium deltaense NCPPB 1641</name>
    <dbReference type="NCBI Taxonomy" id="1183425"/>
    <lineage>
        <taxon>Bacteria</taxon>
        <taxon>Pseudomonadati</taxon>
        <taxon>Pseudomonadota</taxon>
        <taxon>Alphaproteobacteria</taxon>
        <taxon>Hyphomicrobiales</taxon>
        <taxon>Rhizobiaceae</taxon>
        <taxon>Rhizobium/Agrobacterium group</taxon>
        <taxon>Agrobacterium</taxon>
    </lineage>
</organism>
<comment type="caution">
    <text evidence="1">The sequence shown here is derived from an EMBL/GenBank/DDBJ whole genome shotgun (WGS) entry which is preliminary data.</text>
</comment>
<keyword evidence="2" id="KW-1185">Reference proteome</keyword>